<dbReference type="SUPFAM" id="SSF54001">
    <property type="entry name" value="Cysteine proteinases"/>
    <property type="match status" value="1"/>
</dbReference>
<evidence type="ECO:0000313" key="3">
    <source>
        <dbReference type="EMBL" id="MBC8588028.1"/>
    </source>
</evidence>
<keyword evidence="1" id="KW-0732">Signal</keyword>
<sequence length="260" mass="29909">MYKKRFVGFVLIFTVCILNVGQAYASSYNVSLLDDKIIEIESPQYGSNMRIMVEKDSDVYYYSLKNANEHIPVQLGAGTYIVKILQNVEGNKYKVIEKSNLNINNDNLDVFLSSSQPVYWNEVKSVIELGNEIVKDSSSELGKVEAIYNYVVENIKYDNYKMSVIPDDYVPDLGKILQDKKGICYDYSALFAGLLRSQGIYTKLVKGYKNDIEEYHAWNEVLLDDKWVIIDTTYDAALFRGNRNLSMIKSSSEYNKIREY</sequence>
<dbReference type="AlphaFoldDB" id="A0A926IKU4"/>
<dbReference type="InterPro" id="IPR038765">
    <property type="entry name" value="Papain-like_cys_pep_sf"/>
</dbReference>
<dbReference type="Proteomes" id="UP000601171">
    <property type="component" value="Unassembled WGS sequence"/>
</dbReference>
<name>A0A926IKU4_9FIRM</name>
<accession>A0A926IKU4</accession>
<dbReference type="Gene3D" id="3.10.620.30">
    <property type="match status" value="1"/>
</dbReference>
<evidence type="ECO:0000259" key="2">
    <source>
        <dbReference type="SMART" id="SM00460"/>
    </source>
</evidence>
<evidence type="ECO:0000256" key="1">
    <source>
        <dbReference type="SAM" id="SignalP"/>
    </source>
</evidence>
<proteinExistence type="predicted"/>
<feature type="domain" description="Transglutaminase-like" evidence="2">
    <location>
        <begin position="176"/>
        <end position="234"/>
    </location>
</feature>
<dbReference type="EMBL" id="JACRTG010000018">
    <property type="protein sequence ID" value="MBC8588028.1"/>
    <property type="molecule type" value="Genomic_DNA"/>
</dbReference>
<gene>
    <name evidence="3" type="ORF">H8707_07235</name>
</gene>
<dbReference type="RefSeq" id="WP_262429482.1">
    <property type="nucleotide sequence ID" value="NZ_JACRTG010000018.1"/>
</dbReference>
<reference evidence="3" key="1">
    <citation type="submission" date="2020-08" db="EMBL/GenBank/DDBJ databases">
        <title>Genome public.</title>
        <authorList>
            <person name="Liu C."/>
            <person name="Sun Q."/>
        </authorList>
    </citation>
    <scope>NUCLEOTIDE SEQUENCE</scope>
    <source>
        <strain evidence="3">BX21</strain>
    </source>
</reference>
<dbReference type="InterPro" id="IPR002931">
    <property type="entry name" value="Transglutaminase-like"/>
</dbReference>
<organism evidence="3 4">
    <name type="scientific">Paratissierella segnis</name>
    <dbReference type="NCBI Taxonomy" id="2763679"/>
    <lineage>
        <taxon>Bacteria</taxon>
        <taxon>Bacillati</taxon>
        <taxon>Bacillota</taxon>
        <taxon>Tissierellia</taxon>
        <taxon>Tissierellales</taxon>
        <taxon>Tissierellaceae</taxon>
        <taxon>Paratissierella</taxon>
    </lineage>
</organism>
<dbReference type="Pfam" id="PF01841">
    <property type="entry name" value="Transglut_core"/>
    <property type="match status" value="1"/>
</dbReference>
<keyword evidence="4" id="KW-1185">Reference proteome</keyword>
<comment type="caution">
    <text evidence="3">The sequence shown here is derived from an EMBL/GenBank/DDBJ whole genome shotgun (WGS) entry which is preliminary data.</text>
</comment>
<dbReference type="PANTHER" id="PTHR33490">
    <property type="entry name" value="BLR5614 PROTEIN-RELATED"/>
    <property type="match status" value="1"/>
</dbReference>
<protein>
    <submittedName>
        <fullName evidence="3">Transglutaminase domain-containing protein</fullName>
    </submittedName>
</protein>
<feature type="signal peptide" evidence="1">
    <location>
        <begin position="1"/>
        <end position="25"/>
    </location>
</feature>
<feature type="chain" id="PRO_5037963756" evidence="1">
    <location>
        <begin position="26"/>
        <end position="260"/>
    </location>
</feature>
<evidence type="ECO:0000313" key="4">
    <source>
        <dbReference type="Proteomes" id="UP000601171"/>
    </source>
</evidence>
<dbReference type="SMART" id="SM00460">
    <property type="entry name" value="TGc"/>
    <property type="match status" value="1"/>
</dbReference>